<evidence type="ECO:0000313" key="4">
    <source>
        <dbReference type="Proteomes" id="UP001596189"/>
    </source>
</evidence>
<dbReference type="SUPFAM" id="SSF53254">
    <property type="entry name" value="Phosphoglycerate mutase-like"/>
    <property type="match status" value="1"/>
</dbReference>
<dbReference type="InterPro" id="IPR050275">
    <property type="entry name" value="PGM_Phosphatase"/>
</dbReference>
<dbReference type="CDD" id="cd07067">
    <property type="entry name" value="HP_PGM_like"/>
    <property type="match status" value="1"/>
</dbReference>
<comment type="caution">
    <text evidence="3">The sequence shown here is derived from an EMBL/GenBank/DDBJ whole genome shotgun (WGS) entry which is preliminary data.</text>
</comment>
<evidence type="ECO:0000313" key="3">
    <source>
        <dbReference type="EMBL" id="MFC6008553.1"/>
    </source>
</evidence>
<dbReference type="NCBIfam" id="NF005567">
    <property type="entry name" value="PRK07238.1"/>
    <property type="match status" value="1"/>
</dbReference>
<feature type="domain" description="RNase H type-1" evidence="2">
    <location>
        <begin position="1"/>
        <end position="141"/>
    </location>
</feature>
<dbReference type="Pfam" id="PF00300">
    <property type="entry name" value="His_Phos_1"/>
    <property type="match status" value="1"/>
</dbReference>
<evidence type="ECO:0000256" key="1">
    <source>
        <dbReference type="SAM" id="MobiDB-lite"/>
    </source>
</evidence>
<dbReference type="PIRSF" id="PIRSF036922">
    <property type="entry name" value="RNaseH_PGAM"/>
    <property type="match status" value="1"/>
</dbReference>
<dbReference type="Gene3D" id="3.30.420.10">
    <property type="entry name" value="Ribonuclease H-like superfamily/Ribonuclease H"/>
    <property type="match status" value="1"/>
</dbReference>
<feature type="region of interest" description="Disordered" evidence="1">
    <location>
        <begin position="1"/>
        <end position="20"/>
    </location>
</feature>
<dbReference type="RefSeq" id="WP_345714503.1">
    <property type="nucleotide sequence ID" value="NZ_BAABFP010000002.1"/>
</dbReference>
<dbReference type="Gene3D" id="3.40.50.1240">
    <property type="entry name" value="Phosphoglycerate mutase-like"/>
    <property type="match status" value="1"/>
</dbReference>
<dbReference type="InterPro" id="IPR014636">
    <property type="entry name" value="RNaseH/PGlycerate_mutase"/>
</dbReference>
<name>A0ABW1JIP9_9ACTN</name>
<feature type="region of interest" description="Disordered" evidence="1">
    <location>
        <begin position="151"/>
        <end position="170"/>
    </location>
</feature>
<dbReference type="CDD" id="cd09279">
    <property type="entry name" value="RNase_HI_like"/>
    <property type="match status" value="1"/>
</dbReference>
<dbReference type="EMBL" id="JBHSRD010000006">
    <property type="protein sequence ID" value="MFC6008553.1"/>
    <property type="molecule type" value="Genomic_DNA"/>
</dbReference>
<proteinExistence type="predicted"/>
<dbReference type="SUPFAM" id="SSF53098">
    <property type="entry name" value="Ribonuclease H-like"/>
    <property type="match status" value="1"/>
</dbReference>
<dbReference type="Pfam" id="PF13456">
    <property type="entry name" value="RVT_3"/>
    <property type="match status" value="1"/>
</dbReference>
<dbReference type="PANTHER" id="PTHR48100">
    <property type="entry name" value="BROAD-SPECIFICITY PHOSPHATASE YOR283W-RELATED"/>
    <property type="match status" value="1"/>
</dbReference>
<protein>
    <submittedName>
        <fullName evidence="3">Bifunctional RNase H/acid phosphatase</fullName>
    </submittedName>
</protein>
<reference evidence="4" key="1">
    <citation type="journal article" date="2019" name="Int. J. Syst. Evol. Microbiol.">
        <title>The Global Catalogue of Microorganisms (GCM) 10K type strain sequencing project: providing services to taxonomists for standard genome sequencing and annotation.</title>
        <authorList>
            <consortium name="The Broad Institute Genomics Platform"/>
            <consortium name="The Broad Institute Genome Sequencing Center for Infectious Disease"/>
            <person name="Wu L."/>
            <person name="Ma J."/>
        </authorList>
    </citation>
    <scope>NUCLEOTIDE SEQUENCE [LARGE SCALE GENOMIC DNA]</scope>
    <source>
        <strain evidence="4">KACC 14249</strain>
    </source>
</reference>
<dbReference type="Proteomes" id="UP001596189">
    <property type="component" value="Unassembled WGS sequence"/>
</dbReference>
<dbReference type="InterPro" id="IPR013078">
    <property type="entry name" value="His_Pase_superF_clade-1"/>
</dbReference>
<dbReference type="PROSITE" id="PS50879">
    <property type="entry name" value="RNASE_H_1"/>
    <property type="match status" value="1"/>
</dbReference>
<gene>
    <name evidence="3" type="ORF">ACFQDO_15555</name>
</gene>
<dbReference type="PANTHER" id="PTHR48100:SF1">
    <property type="entry name" value="HISTIDINE PHOSPHATASE FAMILY PROTEIN-RELATED"/>
    <property type="match status" value="1"/>
</dbReference>
<accession>A0ABW1JIP9</accession>
<dbReference type="InterPro" id="IPR029033">
    <property type="entry name" value="His_PPase_superfam"/>
</dbReference>
<evidence type="ECO:0000259" key="2">
    <source>
        <dbReference type="PROSITE" id="PS50879"/>
    </source>
</evidence>
<dbReference type="InterPro" id="IPR036397">
    <property type="entry name" value="RNaseH_sf"/>
</dbReference>
<dbReference type="SMART" id="SM00855">
    <property type="entry name" value="PGAM"/>
    <property type="match status" value="1"/>
</dbReference>
<organism evidence="3 4">
    <name type="scientific">Angustibacter luteus</name>
    <dbReference type="NCBI Taxonomy" id="658456"/>
    <lineage>
        <taxon>Bacteria</taxon>
        <taxon>Bacillati</taxon>
        <taxon>Actinomycetota</taxon>
        <taxon>Actinomycetes</taxon>
        <taxon>Kineosporiales</taxon>
        <taxon>Kineosporiaceae</taxon>
    </lineage>
</organism>
<sequence length="393" mass="41534">MSRRLVVEADGGSRGNPGPAAYGALVRDAQTGEVLAERAEPIGVASNNVAEYGGLVAGLKAAVEIDPDARIEVRMDSKLVVEQMSGRWKIKHEDMRRLAAQARDVVDPSQVSYTWIPRERNKAADRLANEAMDDAARGLPWRGSAIETIAGAPAQQPSPRSPLKVGGAAPAGPPDVGAAATLVLLRHGVTAHTVDRRFSGSSSGVGPELTELGRAQAGAAAEALAALAAVEPFEAVVASPMMRAQQTAEVVAARLGVDVRTDAAWTECEFGDWEGLTSAEVAERWPREYRAWLASTGVAAPGGESFDELDARIRRVRDRTVAGHPRGRVLVVTHAGPIKTMAREAMGAPAEVVWRMESSPASLSTTRWWSDGGASLVSFNETGHLHAAGLALR</sequence>
<dbReference type="InterPro" id="IPR012337">
    <property type="entry name" value="RNaseH-like_sf"/>
</dbReference>
<dbReference type="InterPro" id="IPR002156">
    <property type="entry name" value="RNaseH_domain"/>
</dbReference>
<keyword evidence="4" id="KW-1185">Reference proteome</keyword>